<gene>
    <name evidence="4" type="ORF">JR347_06600</name>
</gene>
<evidence type="ECO:0000313" key="5">
    <source>
        <dbReference type="Proteomes" id="UP000662783"/>
    </source>
</evidence>
<accession>A0A974WIG0</accession>
<dbReference type="EMBL" id="CP070608">
    <property type="protein sequence ID" value="QSE98745.1"/>
    <property type="molecule type" value="Genomic_DNA"/>
</dbReference>
<organism evidence="4 5">
    <name type="scientific">Fulvivirga lutea</name>
    <dbReference type="NCBI Taxonomy" id="2810512"/>
    <lineage>
        <taxon>Bacteria</taxon>
        <taxon>Pseudomonadati</taxon>
        <taxon>Bacteroidota</taxon>
        <taxon>Cytophagia</taxon>
        <taxon>Cytophagales</taxon>
        <taxon>Fulvivirgaceae</taxon>
        <taxon>Fulvivirga</taxon>
    </lineage>
</organism>
<dbReference type="SUPFAM" id="SSF53223">
    <property type="entry name" value="Aminoacid dehydrogenase-like, N-terminal domain"/>
    <property type="match status" value="1"/>
</dbReference>
<dbReference type="GO" id="GO:0004352">
    <property type="term" value="F:glutamate dehydrogenase (NAD+) activity"/>
    <property type="evidence" value="ECO:0007669"/>
    <property type="project" value="TreeGrafter"/>
</dbReference>
<dbReference type="SMART" id="SM00839">
    <property type="entry name" value="ELFV_dehydrog"/>
    <property type="match status" value="1"/>
</dbReference>
<name>A0A974WIG0_9BACT</name>
<dbReference type="InterPro" id="IPR046346">
    <property type="entry name" value="Aminoacid_DH-like_N_sf"/>
</dbReference>
<protein>
    <submittedName>
        <fullName evidence="4">Amino acid dehydrogenase</fullName>
    </submittedName>
</protein>
<comment type="similarity">
    <text evidence="1">Belongs to the Glu/Leu/Phe/Val dehydrogenases family.</text>
</comment>
<sequence>MKELLEKFENKKPEIVFEWSDSETEAEGWVVINSLRGGAAGGGTRMRKGLDKREVESLAKTMEVKFTVSGPAIGGAKSGINFDPSDPRKRGVLERWYAAVKPLLKYYYGTGGDLNVDEIHEVIPITEDVGVWHPQEGVFNGHFQPREPELINRIGQLRIGVIKVLEDEKYSPSLKRKYTVADMITGYGVSEAVRHYYNLWGGSVQTKRAVIQGWGNVGAAAAFYLAQMGVKVVGIIDRDGGVMNEEGYSLEEIRELFLNRDGNRLSTPDMIPFDEINEKIWDLNFEIFIPAAASRLITKEQVDRMIASDLEVFSCGANVPFADPEIFFGPTGLFADSNFSVIPDFIANCGMARVFAYLMESEVELTDESIFTDTSEKIRMALEKTFRANNSKTNIAKTSFEIALKQLV</sequence>
<dbReference type="Pfam" id="PF02812">
    <property type="entry name" value="ELFV_dehydrog_N"/>
    <property type="match status" value="1"/>
</dbReference>
<dbReference type="GO" id="GO:0006538">
    <property type="term" value="P:L-glutamate catabolic process"/>
    <property type="evidence" value="ECO:0007669"/>
    <property type="project" value="TreeGrafter"/>
</dbReference>
<dbReference type="Gene3D" id="3.40.50.720">
    <property type="entry name" value="NAD(P)-binding Rossmann-like Domain"/>
    <property type="match status" value="1"/>
</dbReference>
<evidence type="ECO:0000256" key="1">
    <source>
        <dbReference type="ARBA" id="ARBA00006382"/>
    </source>
</evidence>
<evidence type="ECO:0000259" key="3">
    <source>
        <dbReference type="SMART" id="SM00839"/>
    </source>
</evidence>
<feature type="domain" description="Glutamate/phenylalanine/leucine/valine/L-tryptophan dehydrogenase C-terminal" evidence="3">
    <location>
        <begin position="181"/>
        <end position="408"/>
    </location>
</feature>
<dbReference type="PANTHER" id="PTHR11606:SF13">
    <property type="entry name" value="GLUTAMATE DEHYDROGENASE 1, MITOCHONDRIAL"/>
    <property type="match status" value="1"/>
</dbReference>
<reference evidence="4" key="1">
    <citation type="submission" date="2021-02" db="EMBL/GenBank/DDBJ databases">
        <title>Fulvivirga sp. S481 isolated from sea water.</title>
        <authorList>
            <person name="Bae S.S."/>
            <person name="Baek K."/>
        </authorList>
    </citation>
    <scope>NUCLEOTIDE SEQUENCE</scope>
    <source>
        <strain evidence="4">S481</strain>
    </source>
</reference>
<dbReference type="InterPro" id="IPR006097">
    <property type="entry name" value="Glu/Leu/Phe/Val/Trp_DH_dimer"/>
</dbReference>
<evidence type="ECO:0000256" key="2">
    <source>
        <dbReference type="ARBA" id="ARBA00023002"/>
    </source>
</evidence>
<proteinExistence type="inferred from homology"/>
<dbReference type="Gene3D" id="3.40.50.10860">
    <property type="entry name" value="Leucine Dehydrogenase, chain A, domain 1"/>
    <property type="match status" value="1"/>
</dbReference>
<dbReference type="Proteomes" id="UP000662783">
    <property type="component" value="Chromosome"/>
</dbReference>
<dbReference type="Pfam" id="PF00208">
    <property type="entry name" value="ELFV_dehydrog"/>
    <property type="match status" value="1"/>
</dbReference>
<keyword evidence="5" id="KW-1185">Reference proteome</keyword>
<dbReference type="SUPFAM" id="SSF51735">
    <property type="entry name" value="NAD(P)-binding Rossmann-fold domains"/>
    <property type="match status" value="1"/>
</dbReference>
<dbReference type="AlphaFoldDB" id="A0A974WIG0"/>
<dbReference type="RefSeq" id="WP_205723259.1">
    <property type="nucleotide sequence ID" value="NZ_CP070608.1"/>
</dbReference>
<dbReference type="KEGG" id="fuv:JR347_06600"/>
<dbReference type="InterPro" id="IPR006096">
    <property type="entry name" value="Glu/Leu/Phe/Val/Trp_DH_C"/>
</dbReference>
<dbReference type="InterPro" id="IPR036291">
    <property type="entry name" value="NAD(P)-bd_dom_sf"/>
</dbReference>
<keyword evidence="2" id="KW-0560">Oxidoreductase</keyword>
<dbReference type="PANTHER" id="PTHR11606">
    <property type="entry name" value="GLUTAMATE DEHYDROGENASE"/>
    <property type="match status" value="1"/>
</dbReference>
<evidence type="ECO:0000313" key="4">
    <source>
        <dbReference type="EMBL" id="QSE98745.1"/>
    </source>
</evidence>